<evidence type="ECO:0000313" key="2">
    <source>
        <dbReference type="Proteomes" id="UP000608420"/>
    </source>
</evidence>
<dbReference type="EMBL" id="BMIW01000006">
    <property type="protein sequence ID" value="GGF91541.1"/>
    <property type="molecule type" value="Genomic_DNA"/>
</dbReference>
<keyword evidence="2" id="KW-1185">Reference proteome</keyword>
<proteinExistence type="predicted"/>
<accession>A0ABQ1VR17</accession>
<protein>
    <submittedName>
        <fullName evidence="1">Uncharacterized protein</fullName>
    </submittedName>
</protein>
<comment type="caution">
    <text evidence="1">The sequence shown here is derived from an EMBL/GenBank/DDBJ whole genome shotgun (WGS) entry which is preliminary data.</text>
</comment>
<gene>
    <name evidence="1" type="ORF">GCM10010913_11240</name>
</gene>
<evidence type="ECO:0000313" key="1">
    <source>
        <dbReference type="EMBL" id="GGF91541.1"/>
    </source>
</evidence>
<organism evidence="1 2">
    <name type="scientific">Paenibacillus aceti</name>
    <dbReference type="NCBI Taxonomy" id="1820010"/>
    <lineage>
        <taxon>Bacteria</taxon>
        <taxon>Bacillati</taxon>
        <taxon>Bacillota</taxon>
        <taxon>Bacilli</taxon>
        <taxon>Bacillales</taxon>
        <taxon>Paenibacillaceae</taxon>
        <taxon>Paenibacillus</taxon>
    </lineage>
</organism>
<name>A0ABQ1VR17_9BACL</name>
<dbReference type="Proteomes" id="UP000608420">
    <property type="component" value="Unassembled WGS sequence"/>
</dbReference>
<sequence length="60" mass="6448">MAPDYEVKLQILFISSAARPGSQSLFIVEASPSYHGRGGFYFGLDNVSADLVLNSVQVGQ</sequence>
<reference evidence="2" key="1">
    <citation type="journal article" date="2019" name="Int. J. Syst. Evol. Microbiol.">
        <title>The Global Catalogue of Microorganisms (GCM) 10K type strain sequencing project: providing services to taxonomists for standard genome sequencing and annotation.</title>
        <authorList>
            <consortium name="The Broad Institute Genomics Platform"/>
            <consortium name="The Broad Institute Genome Sequencing Center for Infectious Disease"/>
            <person name="Wu L."/>
            <person name="Ma J."/>
        </authorList>
    </citation>
    <scope>NUCLEOTIDE SEQUENCE [LARGE SCALE GENOMIC DNA]</scope>
    <source>
        <strain evidence="2">CGMCC 1.15420</strain>
    </source>
</reference>